<accession>A0A831R310</accession>
<name>A0A831R310_9GAMM</name>
<keyword evidence="6" id="KW-0547">Nucleotide-binding</keyword>
<dbReference type="GO" id="GO:0005886">
    <property type="term" value="C:plasma membrane"/>
    <property type="evidence" value="ECO:0007669"/>
    <property type="project" value="UniProtKB-SubCell"/>
</dbReference>
<evidence type="ECO:0000256" key="3">
    <source>
        <dbReference type="ARBA" id="ARBA00022448"/>
    </source>
</evidence>
<dbReference type="PROSITE" id="PS00211">
    <property type="entry name" value="ABC_TRANSPORTER_1"/>
    <property type="match status" value="1"/>
</dbReference>
<keyword evidence="3" id="KW-0813">Transport</keyword>
<evidence type="ECO:0000256" key="6">
    <source>
        <dbReference type="ARBA" id="ARBA00022741"/>
    </source>
</evidence>
<evidence type="ECO:0000256" key="1">
    <source>
        <dbReference type="ARBA" id="ARBA00004202"/>
    </source>
</evidence>
<keyword evidence="5" id="KW-0410">Iron transport</keyword>
<evidence type="ECO:0000313" key="12">
    <source>
        <dbReference type="EMBL" id="HEA51325.1"/>
    </source>
</evidence>
<dbReference type="FunFam" id="3.40.50.300:FF:000134">
    <property type="entry name" value="Iron-enterobactin ABC transporter ATP-binding protein"/>
    <property type="match status" value="1"/>
</dbReference>
<dbReference type="Proteomes" id="UP000885748">
    <property type="component" value="Unassembled WGS sequence"/>
</dbReference>
<reference evidence="12" key="1">
    <citation type="journal article" date="2020" name="mSystems">
        <title>Genome- and Community-Level Interaction Insights into Carbon Utilization and Element Cycling Functions of Hydrothermarchaeota in Hydrothermal Sediment.</title>
        <authorList>
            <person name="Zhou Z."/>
            <person name="Liu Y."/>
            <person name="Xu W."/>
            <person name="Pan J."/>
            <person name="Luo Z.H."/>
            <person name="Li M."/>
        </authorList>
    </citation>
    <scope>NUCLEOTIDE SEQUENCE [LARGE SCALE GENOMIC DNA]</scope>
    <source>
        <strain evidence="12">HyVt-357</strain>
    </source>
</reference>
<evidence type="ECO:0000256" key="10">
    <source>
        <dbReference type="ARBA" id="ARBA00023136"/>
    </source>
</evidence>
<evidence type="ECO:0000256" key="7">
    <source>
        <dbReference type="ARBA" id="ARBA00022840"/>
    </source>
</evidence>
<dbReference type="GO" id="GO:0006826">
    <property type="term" value="P:iron ion transport"/>
    <property type="evidence" value="ECO:0007669"/>
    <property type="project" value="UniProtKB-KW"/>
</dbReference>
<evidence type="ECO:0000256" key="9">
    <source>
        <dbReference type="ARBA" id="ARBA00023065"/>
    </source>
</evidence>
<dbReference type="Gene3D" id="3.40.50.300">
    <property type="entry name" value="P-loop containing nucleotide triphosphate hydrolases"/>
    <property type="match status" value="1"/>
</dbReference>
<keyword evidence="8" id="KW-0408">Iron</keyword>
<comment type="similarity">
    <text evidence="2">Belongs to the ABC transporter superfamily.</text>
</comment>
<evidence type="ECO:0000259" key="11">
    <source>
        <dbReference type="PROSITE" id="PS50893"/>
    </source>
</evidence>
<dbReference type="EMBL" id="DRGY01000029">
    <property type="protein sequence ID" value="HEA51325.1"/>
    <property type="molecule type" value="Genomic_DNA"/>
</dbReference>
<comment type="subcellular location">
    <subcellularLocation>
        <location evidence="1">Cell membrane</location>
        <topology evidence="1">Peripheral membrane protein</topology>
    </subcellularLocation>
</comment>
<dbReference type="SMART" id="SM00382">
    <property type="entry name" value="AAA"/>
    <property type="match status" value="1"/>
</dbReference>
<evidence type="ECO:0000256" key="4">
    <source>
        <dbReference type="ARBA" id="ARBA00022475"/>
    </source>
</evidence>
<dbReference type="Pfam" id="PF00005">
    <property type="entry name" value="ABC_tran"/>
    <property type="match status" value="1"/>
</dbReference>
<keyword evidence="7 12" id="KW-0067">ATP-binding</keyword>
<dbReference type="AlphaFoldDB" id="A0A831R310"/>
<proteinExistence type="inferred from homology"/>
<sequence>MNKHAIRATNLRVGYRGTLLIDEGRLEFPAGHISVLLGANGSGKSTLLKALAGLHPLQGGQVWIGDENLAATPARRLAQRLAFLPQHPNAPETLTVTELVMLGRYPYRRPFLPPSREDRAAVEEALSQTDLHDLSERSLGTLSGGQRQRAWLAMVLAQQSDILMLDEPTSYLDLSHQYDLLNLIWQLNREQGKTLVLVLHDLNLAFEFADHLIYMKGGRICAQGSPAATANPELIEEIFGLHCEIRPHPQAFCPLLIPLAGQRNRRQVAMPAPPPVLCSDKCD</sequence>
<dbReference type="InterPro" id="IPR003593">
    <property type="entry name" value="AAA+_ATPase"/>
</dbReference>
<dbReference type="PROSITE" id="PS50893">
    <property type="entry name" value="ABC_TRANSPORTER_2"/>
    <property type="match status" value="1"/>
</dbReference>
<dbReference type="GO" id="GO:0005524">
    <property type="term" value="F:ATP binding"/>
    <property type="evidence" value="ECO:0007669"/>
    <property type="project" value="UniProtKB-KW"/>
</dbReference>
<keyword evidence="9" id="KW-0406">Ion transport</keyword>
<gene>
    <name evidence="12" type="ORF">ENI00_03190</name>
</gene>
<feature type="domain" description="ABC transporter" evidence="11">
    <location>
        <begin position="6"/>
        <end position="242"/>
    </location>
</feature>
<dbReference type="PANTHER" id="PTHR42771:SF2">
    <property type="entry name" value="IRON(3+)-HYDROXAMATE IMPORT ATP-BINDING PROTEIN FHUC"/>
    <property type="match status" value="1"/>
</dbReference>
<comment type="caution">
    <text evidence="12">The sequence shown here is derived from an EMBL/GenBank/DDBJ whole genome shotgun (WGS) entry which is preliminary data.</text>
</comment>
<dbReference type="PANTHER" id="PTHR42771">
    <property type="entry name" value="IRON(3+)-HYDROXAMATE IMPORT ATP-BINDING PROTEIN FHUC"/>
    <property type="match status" value="1"/>
</dbReference>
<dbReference type="InterPro" id="IPR017871">
    <property type="entry name" value="ABC_transporter-like_CS"/>
</dbReference>
<dbReference type="InterPro" id="IPR003439">
    <property type="entry name" value="ABC_transporter-like_ATP-bd"/>
</dbReference>
<dbReference type="InterPro" id="IPR051535">
    <property type="entry name" value="Siderophore_ABC-ATPase"/>
</dbReference>
<evidence type="ECO:0000256" key="8">
    <source>
        <dbReference type="ARBA" id="ARBA00023004"/>
    </source>
</evidence>
<keyword evidence="4" id="KW-1003">Cell membrane</keyword>
<dbReference type="CDD" id="cd03214">
    <property type="entry name" value="ABC_Iron-Siderophores_B12_Hemin"/>
    <property type="match status" value="1"/>
</dbReference>
<evidence type="ECO:0000256" key="2">
    <source>
        <dbReference type="ARBA" id="ARBA00005417"/>
    </source>
</evidence>
<dbReference type="SUPFAM" id="SSF52540">
    <property type="entry name" value="P-loop containing nucleoside triphosphate hydrolases"/>
    <property type="match status" value="1"/>
</dbReference>
<evidence type="ECO:0000256" key="5">
    <source>
        <dbReference type="ARBA" id="ARBA00022496"/>
    </source>
</evidence>
<dbReference type="InterPro" id="IPR027417">
    <property type="entry name" value="P-loop_NTPase"/>
</dbReference>
<organism evidence="12">
    <name type="scientific">Marinobacter antarcticus</name>
    <dbReference type="NCBI Taxonomy" id="564117"/>
    <lineage>
        <taxon>Bacteria</taxon>
        <taxon>Pseudomonadati</taxon>
        <taxon>Pseudomonadota</taxon>
        <taxon>Gammaproteobacteria</taxon>
        <taxon>Pseudomonadales</taxon>
        <taxon>Marinobacteraceae</taxon>
        <taxon>Marinobacter</taxon>
    </lineage>
</organism>
<protein>
    <submittedName>
        <fullName evidence="12">ABC transporter ATP-binding protein</fullName>
    </submittedName>
</protein>
<dbReference type="GO" id="GO:0016887">
    <property type="term" value="F:ATP hydrolysis activity"/>
    <property type="evidence" value="ECO:0007669"/>
    <property type="project" value="InterPro"/>
</dbReference>
<keyword evidence="10" id="KW-0472">Membrane</keyword>